<evidence type="ECO:0000313" key="2">
    <source>
        <dbReference type="EMBL" id="KAK8130517.1"/>
    </source>
</evidence>
<protein>
    <submittedName>
        <fullName evidence="2">Uncharacterized protein</fullName>
    </submittedName>
</protein>
<dbReference type="EMBL" id="JAQQWP010000002">
    <property type="protein sequence ID" value="KAK8130517.1"/>
    <property type="molecule type" value="Genomic_DNA"/>
</dbReference>
<evidence type="ECO:0000313" key="3">
    <source>
        <dbReference type="Proteomes" id="UP001392437"/>
    </source>
</evidence>
<reference evidence="2 3" key="1">
    <citation type="submission" date="2023-01" db="EMBL/GenBank/DDBJ databases">
        <title>Analysis of 21 Apiospora genomes using comparative genomics revels a genus with tremendous synthesis potential of carbohydrate active enzymes and secondary metabolites.</title>
        <authorList>
            <person name="Sorensen T."/>
        </authorList>
    </citation>
    <scope>NUCLEOTIDE SEQUENCE [LARGE SCALE GENOMIC DNA]</scope>
    <source>
        <strain evidence="2 3">CBS 117206</strain>
    </source>
</reference>
<accession>A0AAW0R9F6</accession>
<comment type="caution">
    <text evidence="2">The sequence shown here is derived from an EMBL/GenBank/DDBJ whole genome shotgun (WGS) entry which is preliminary data.</text>
</comment>
<keyword evidence="3" id="KW-1185">Reference proteome</keyword>
<organism evidence="2 3">
    <name type="scientific">Apiospora kogelbergensis</name>
    <dbReference type="NCBI Taxonomy" id="1337665"/>
    <lineage>
        <taxon>Eukaryota</taxon>
        <taxon>Fungi</taxon>
        <taxon>Dikarya</taxon>
        <taxon>Ascomycota</taxon>
        <taxon>Pezizomycotina</taxon>
        <taxon>Sordariomycetes</taxon>
        <taxon>Xylariomycetidae</taxon>
        <taxon>Amphisphaeriales</taxon>
        <taxon>Apiosporaceae</taxon>
        <taxon>Apiospora</taxon>
    </lineage>
</organism>
<feature type="compositionally biased region" description="Low complexity" evidence="1">
    <location>
        <begin position="37"/>
        <end position="50"/>
    </location>
</feature>
<evidence type="ECO:0000256" key="1">
    <source>
        <dbReference type="SAM" id="MobiDB-lite"/>
    </source>
</evidence>
<feature type="compositionally biased region" description="Polar residues" evidence="1">
    <location>
        <begin position="86"/>
        <end position="103"/>
    </location>
</feature>
<name>A0AAW0R9F6_9PEZI</name>
<gene>
    <name evidence="2" type="ORF">PG999_002897</name>
</gene>
<dbReference type="Proteomes" id="UP001392437">
    <property type="component" value="Unassembled WGS sequence"/>
</dbReference>
<proteinExistence type="predicted"/>
<dbReference type="AlphaFoldDB" id="A0AAW0R9F6"/>
<feature type="compositionally biased region" description="Low complexity" evidence="1">
    <location>
        <begin position="74"/>
        <end position="85"/>
    </location>
</feature>
<feature type="compositionally biased region" description="Basic residues" evidence="1">
    <location>
        <begin position="53"/>
        <end position="62"/>
    </location>
</feature>
<feature type="region of interest" description="Disordered" evidence="1">
    <location>
        <begin position="27"/>
        <end position="103"/>
    </location>
</feature>
<sequence>MAGAHVNREIGINKAMDCGHTKHGGLLASVHNTPGSTYNTTGTLNQQNNQRYKQPKGQRKNTRKDPRKSWHKTQNGNHNGNQNGNRKNFTTTQSPSSIKIENTNDISMGGVSVLNTTQVKPQKATKVTTLGGFYTWEPIDRDELWGAIDLKTPKYHGYDSWAIPFPAPLDFNQLVLLGYNESSIFLDERYVRLVSRTHFDIDGKEVARDLLLGPPNPSVNLQDLRFQNAMAEAWWKLVRWMDRVQSGDSVNLLSFLKADLEQEFAQKKERAL</sequence>